<dbReference type="PANTHER" id="PTHR28055">
    <property type="entry name" value="ALTERED INHERITANCE OF MITOCHONDRIA PROTEIN 41, MITOCHONDRIAL"/>
    <property type="match status" value="1"/>
</dbReference>
<keyword evidence="2" id="KW-1185">Reference proteome</keyword>
<proteinExistence type="predicted"/>
<dbReference type="SUPFAM" id="SSF89095">
    <property type="entry name" value="GatB/YqeY motif"/>
    <property type="match status" value="1"/>
</dbReference>
<dbReference type="GO" id="GO:0016740">
    <property type="term" value="F:transferase activity"/>
    <property type="evidence" value="ECO:0007669"/>
    <property type="project" value="UniProtKB-KW"/>
</dbReference>
<dbReference type="GO" id="GO:0016884">
    <property type="term" value="F:carbon-nitrogen ligase activity, with glutamine as amido-N-donor"/>
    <property type="evidence" value="ECO:0007669"/>
    <property type="project" value="InterPro"/>
</dbReference>
<name>A0A0F5LD21_9HYPH</name>
<protein>
    <submittedName>
        <fullName evidence="1">Glutamyl-tRNA amidotransferase</fullName>
    </submittedName>
</protein>
<dbReference type="InterPro" id="IPR019004">
    <property type="entry name" value="YqeY/Aim41"/>
</dbReference>
<evidence type="ECO:0000313" key="1">
    <source>
        <dbReference type="EMBL" id="KKB80079.1"/>
    </source>
</evidence>
<evidence type="ECO:0000313" key="2">
    <source>
        <dbReference type="Proteomes" id="UP000033514"/>
    </source>
</evidence>
<dbReference type="Gene3D" id="1.10.10.410">
    <property type="match status" value="1"/>
</dbReference>
<dbReference type="Pfam" id="PF09424">
    <property type="entry name" value="YqeY"/>
    <property type="match status" value="1"/>
</dbReference>
<dbReference type="RefSeq" id="WP_046142144.1">
    <property type="nucleotide sequence ID" value="NZ_LAJG01000014.1"/>
</dbReference>
<dbReference type="AlphaFoldDB" id="A0A0F5LD21"/>
<dbReference type="STRING" id="361041.VW35_06460"/>
<dbReference type="InterPro" id="IPR023168">
    <property type="entry name" value="GatB_Yqey_C_2"/>
</dbReference>
<dbReference type="EMBL" id="LAJG01000014">
    <property type="protein sequence ID" value="KKB80079.1"/>
    <property type="molecule type" value="Genomic_DNA"/>
</dbReference>
<comment type="caution">
    <text evidence="1">The sequence shown here is derived from an EMBL/GenBank/DDBJ whole genome shotgun (WGS) entry which is preliminary data.</text>
</comment>
<sequence>MRETISEGLKTALKARDQRRTATLRSINAAIKDRDIANRGEGKGPATNDEILAMIQKMVKQREESFAIYAQAGRADLATVEKEEIDILNEFLPKPLTEEEVAAAISAAITASGAEGPKDMGKVIAELKANYPGRIDFGKVSGQVRNALAAK</sequence>
<organism evidence="1 2">
    <name type="scientific">Devosia soli</name>
    <dbReference type="NCBI Taxonomy" id="361041"/>
    <lineage>
        <taxon>Bacteria</taxon>
        <taxon>Pseudomonadati</taxon>
        <taxon>Pseudomonadota</taxon>
        <taxon>Alphaproteobacteria</taxon>
        <taxon>Hyphomicrobiales</taxon>
        <taxon>Devosiaceae</taxon>
        <taxon>Devosia</taxon>
    </lineage>
</organism>
<dbReference type="InterPro" id="IPR042184">
    <property type="entry name" value="YqeY/Aim41_N"/>
</dbReference>
<dbReference type="PATRIC" id="fig|361041.3.peg.615"/>
<dbReference type="Proteomes" id="UP000033514">
    <property type="component" value="Unassembled WGS sequence"/>
</dbReference>
<dbReference type="InterPro" id="IPR003789">
    <property type="entry name" value="Asn/Gln_tRNA_amidoTrase-B-like"/>
</dbReference>
<keyword evidence="1" id="KW-0808">Transferase</keyword>
<reference evidence="1 2" key="1">
    <citation type="submission" date="2015-03" db="EMBL/GenBank/DDBJ databases">
        <authorList>
            <person name="Hassan Y.I."/>
            <person name="Lepp D."/>
            <person name="Zhou T."/>
        </authorList>
    </citation>
    <scope>NUCLEOTIDE SEQUENCE [LARGE SCALE GENOMIC DNA]</scope>
    <source>
        <strain evidence="1 2">GH2-10</strain>
    </source>
</reference>
<dbReference type="PANTHER" id="PTHR28055:SF1">
    <property type="entry name" value="ALTERED INHERITANCE OF MITOCHONDRIA PROTEIN 41, MITOCHONDRIAL"/>
    <property type="match status" value="1"/>
</dbReference>
<dbReference type="Gene3D" id="1.10.1510.10">
    <property type="entry name" value="Uncharacterised protein YqeY/AIM41 PF09424, N-terminal domain"/>
    <property type="match status" value="1"/>
</dbReference>
<gene>
    <name evidence="1" type="ORF">VW35_06460</name>
</gene>
<dbReference type="OrthoDB" id="9788127at2"/>
<accession>A0A0F5LD21</accession>